<sequence length="150" mass="15928">MSGGGGRAKAAATTNMEETRGLDLGLQHRFEVGLVDGANLALIINGSAVCAPLDRDLVGVVSYNGSHLGVQPMSNASGFLLQNSTNSENSGDKLHQTESSGTEVHCIQNIWTVLQKHETAGFAESRKLRDNLLNAENFGTTLQNLENFGT</sequence>
<accession>A0ABD1R940</accession>
<protein>
    <submittedName>
        <fullName evidence="1">Uncharacterized protein</fullName>
    </submittedName>
</protein>
<gene>
    <name evidence="1" type="ORF">Adt_29323</name>
</gene>
<dbReference type="Proteomes" id="UP001604336">
    <property type="component" value="Unassembled WGS sequence"/>
</dbReference>
<reference evidence="2" key="1">
    <citation type="submission" date="2024-07" db="EMBL/GenBank/DDBJ databases">
        <title>Two chromosome-level genome assemblies of Korean endemic species Abeliophyllum distichum and Forsythia ovata (Oleaceae).</title>
        <authorList>
            <person name="Jang H."/>
        </authorList>
    </citation>
    <scope>NUCLEOTIDE SEQUENCE [LARGE SCALE GENOMIC DNA]</scope>
</reference>
<evidence type="ECO:0000313" key="1">
    <source>
        <dbReference type="EMBL" id="KAL2484567.1"/>
    </source>
</evidence>
<name>A0ABD1R940_9LAMI</name>
<keyword evidence="2" id="KW-1185">Reference proteome</keyword>
<comment type="caution">
    <text evidence="1">The sequence shown here is derived from an EMBL/GenBank/DDBJ whole genome shotgun (WGS) entry which is preliminary data.</text>
</comment>
<dbReference type="EMBL" id="JBFOLK010000009">
    <property type="protein sequence ID" value="KAL2484567.1"/>
    <property type="molecule type" value="Genomic_DNA"/>
</dbReference>
<dbReference type="AlphaFoldDB" id="A0ABD1R940"/>
<organism evidence="1 2">
    <name type="scientific">Abeliophyllum distichum</name>
    <dbReference type="NCBI Taxonomy" id="126358"/>
    <lineage>
        <taxon>Eukaryota</taxon>
        <taxon>Viridiplantae</taxon>
        <taxon>Streptophyta</taxon>
        <taxon>Embryophyta</taxon>
        <taxon>Tracheophyta</taxon>
        <taxon>Spermatophyta</taxon>
        <taxon>Magnoliopsida</taxon>
        <taxon>eudicotyledons</taxon>
        <taxon>Gunneridae</taxon>
        <taxon>Pentapetalae</taxon>
        <taxon>asterids</taxon>
        <taxon>lamiids</taxon>
        <taxon>Lamiales</taxon>
        <taxon>Oleaceae</taxon>
        <taxon>Forsythieae</taxon>
        <taxon>Abeliophyllum</taxon>
    </lineage>
</organism>
<proteinExistence type="predicted"/>
<evidence type="ECO:0000313" key="2">
    <source>
        <dbReference type="Proteomes" id="UP001604336"/>
    </source>
</evidence>